<accession>A0A922HUD9</accession>
<organism evidence="1 2">
    <name type="scientific">Dermatophagoides farinae</name>
    <name type="common">American house dust mite</name>
    <dbReference type="NCBI Taxonomy" id="6954"/>
    <lineage>
        <taxon>Eukaryota</taxon>
        <taxon>Metazoa</taxon>
        <taxon>Ecdysozoa</taxon>
        <taxon>Arthropoda</taxon>
        <taxon>Chelicerata</taxon>
        <taxon>Arachnida</taxon>
        <taxon>Acari</taxon>
        <taxon>Acariformes</taxon>
        <taxon>Sarcoptiformes</taxon>
        <taxon>Astigmata</taxon>
        <taxon>Psoroptidia</taxon>
        <taxon>Analgoidea</taxon>
        <taxon>Pyroglyphidae</taxon>
        <taxon>Dermatophagoidinae</taxon>
        <taxon>Dermatophagoides</taxon>
    </lineage>
</organism>
<dbReference type="AlphaFoldDB" id="A0A922HUD9"/>
<proteinExistence type="predicted"/>
<name>A0A922HUD9_DERFA</name>
<reference evidence="1" key="1">
    <citation type="submission" date="2013-05" db="EMBL/GenBank/DDBJ databases">
        <authorList>
            <person name="Yim A.K.Y."/>
            <person name="Chan T.F."/>
            <person name="Ji K.M."/>
            <person name="Liu X.Y."/>
            <person name="Zhou J.W."/>
            <person name="Li R.Q."/>
            <person name="Yang K.Y."/>
            <person name="Li J."/>
            <person name="Li M."/>
            <person name="Law P.T.W."/>
            <person name="Wu Y.L."/>
            <person name="Cai Z.L."/>
            <person name="Qin H."/>
            <person name="Bao Y."/>
            <person name="Leung R.K.K."/>
            <person name="Ng P.K.S."/>
            <person name="Zou J."/>
            <person name="Zhong X.J."/>
            <person name="Ran P.X."/>
            <person name="Zhong N.S."/>
            <person name="Liu Z.G."/>
            <person name="Tsui S.K.W."/>
        </authorList>
    </citation>
    <scope>NUCLEOTIDE SEQUENCE</scope>
    <source>
        <strain evidence="1">Derf</strain>
        <tissue evidence="1">Whole organism</tissue>
    </source>
</reference>
<sequence>MGNIPVLCNLPRKEKFEKAKEKKLCFKCLGKFNHFHTNCKKGRRCNCEKKMNITICPCQEDNKEKVVVNKEKENKEESQILESQSFASHVSTTGKEHAAKTKVFALLDGCATISSISSNLAKKLRIESIIENETEVQGYGSISTGLQRATQIYFESLNGIKFGPDKILIGPEKFLDDVDSVPNYILEKAKTMDWLFQHILSPVSERKFIDLGDGFEAYETKKKSYSLLTPFQLSFREFIRDLHLSKINWDEPLNQSFILRAEKLAKQMDDLKRVHLPRVGTYVLYPPQTDCFDSKCIFTKNISFI</sequence>
<evidence type="ECO:0000313" key="2">
    <source>
        <dbReference type="Proteomes" id="UP000790347"/>
    </source>
</evidence>
<gene>
    <name evidence="1" type="ORF">DERF_009136</name>
</gene>
<evidence type="ECO:0000313" key="1">
    <source>
        <dbReference type="EMBL" id="KAH9510615.1"/>
    </source>
</evidence>
<keyword evidence="2" id="KW-1185">Reference proteome</keyword>
<dbReference type="Pfam" id="PF05380">
    <property type="entry name" value="Peptidase_A17"/>
    <property type="match status" value="1"/>
</dbReference>
<reference evidence="1" key="2">
    <citation type="journal article" date="2022" name="Res Sq">
        <title>Comparative Genomics Reveals Insights into the Divergent Evolution of Astigmatic Mites and Household Pest Adaptations.</title>
        <authorList>
            <person name="Xiong Q."/>
            <person name="Wan A.T.-Y."/>
            <person name="Liu X.-Y."/>
            <person name="Fung C.S.-H."/>
            <person name="Xiao X."/>
            <person name="Malainual N."/>
            <person name="Hou J."/>
            <person name="Wang L."/>
            <person name="Wang M."/>
            <person name="Yang K."/>
            <person name="Cui Y."/>
            <person name="Leung E."/>
            <person name="Nong W."/>
            <person name="Shin S.-K."/>
            <person name="Au S."/>
            <person name="Jeong K.Y."/>
            <person name="Chew F.T."/>
            <person name="Hui J."/>
            <person name="Leung T.F."/>
            <person name="Tungtrongchitr A."/>
            <person name="Zhong N."/>
            <person name="Liu Z."/>
            <person name="Tsui S."/>
        </authorList>
    </citation>
    <scope>NUCLEOTIDE SEQUENCE</scope>
    <source>
        <strain evidence="1">Derf</strain>
        <tissue evidence="1">Whole organism</tissue>
    </source>
</reference>
<evidence type="ECO:0008006" key="3">
    <source>
        <dbReference type="Google" id="ProtNLM"/>
    </source>
</evidence>
<dbReference type="EMBL" id="ASGP02000004">
    <property type="protein sequence ID" value="KAH9510615.1"/>
    <property type="molecule type" value="Genomic_DNA"/>
</dbReference>
<dbReference type="InterPro" id="IPR008042">
    <property type="entry name" value="Retrotrans_Pao"/>
</dbReference>
<comment type="caution">
    <text evidence="1">The sequence shown here is derived from an EMBL/GenBank/DDBJ whole genome shotgun (WGS) entry which is preliminary data.</text>
</comment>
<dbReference type="Proteomes" id="UP000790347">
    <property type="component" value="Unassembled WGS sequence"/>
</dbReference>
<protein>
    <recommendedName>
        <fullName evidence="3">Peptidase aspartic putative domain-containing protein</fullName>
    </recommendedName>
</protein>